<reference evidence="10 11" key="1">
    <citation type="submission" date="2016-10" db="EMBL/GenBank/DDBJ databases">
        <authorList>
            <person name="de Groot N.N."/>
        </authorList>
    </citation>
    <scope>NUCLEOTIDE SEQUENCE [LARGE SCALE GENOMIC DNA]</scope>
    <source>
        <strain evidence="10 11">DSM 18438</strain>
    </source>
</reference>
<comment type="function">
    <text evidence="5">Oxidizes proline to glutamate for use as a carbon and nitrogen source.</text>
</comment>
<comment type="similarity">
    <text evidence="5">In the N-terminal section; belongs to the proline dehydrogenase family.</text>
</comment>
<dbReference type="PROSITE" id="PS00070">
    <property type="entry name" value="ALDEHYDE_DEHYDR_CYS"/>
    <property type="match status" value="1"/>
</dbReference>
<evidence type="ECO:0000313" key="11">
    <source>
        <dbReference type="Proteomes" id="UP000199058"/>
    </source>
</evidence>
<dbReference type="Gene3D" id="3.40.605.10">
    <property type="entry name" value="Aldehyde Dehydrogenase, Chain A, domain 1"/>
    <property type="match status" value="1"/>
</dbReference>
<dbReference type="UniPathway" id="UPA00261">
    <property type="reaction ID" value="UER00373"/>
</dbReference>
<dbReference type="GO" id="GO:0004657">
    <property type="term" value="F:proline dehydrogenase activity"/>
    <property type="evidence" value="ECO:0007669"/>
    <property type="project" value="UniProtKB-UniRule"/>
</dbReference>
<gene>
    <name evidence="10" type="ORF">SAMN05660443_2853</name>
</gene>
<dbReference type="InterPro" id="IPR024082">
    <property type="entry name" value="PRODH_PutA_dom_II"/>
</dbReference>
<sequence length="1081" mass="118973">MSIKHPLHHQNVSEHLSAEQLLKPDLETQDLPKLLDTLSQHYMVDEDTFMEELVKMLNHQPEDFTRLAKETADLVREVRSQGDAIDSIDMLLQQYSLDTQEGVLLMCLAEALLRIPDSRTAEDLIRDKLSIADWKRHLGQSESLLVNASTWGLMLTGRVVSVDPRDDKPVPVLNRLVSRLGEPLVRQVMAQSMKLMGHQFVLGRTLPEALKNGKPLFKKGYTYSFDMLGEAARTMKDAQRYFDAYLDAIERVGQADEKTTAGAPAPSVSIKLSALHPRYERGKREQILDELSGILSKLVERARELDVALTLDAEEADRLELSLEVFEKVYRKEGKGWGKFGLVVQAYSKRALPALHWLTRLAAEQGDEIPVRLVKGAYWDTEIKLAQVEGLGGYPVFTRKANTDVAYLSCARFLLSDATQGRIFPQFATHNAHTLTCLLDMAGDRAIEFQRLHGMGEALYNQALKRAPKGTYCRIYAPVGAHKDLLPYLVRRLLENGANSSFVHQLVDERVPVEGLCRHPLELLANKKSYRNPRIPLPLDIYGANRKNSKGVNLMINSQLEPLLESIHAWDNHQWKGQPLLGTSLAADPQLKQAIVSPFDKNQQVGEIQWTSPEQAKAALDVAHQAFPDWNAVPVAERAALLRKIGDTLEDHLAELMALCAREAGKQLADGVAEIREAVDFCRYYANQAEKLFGETTVLPGPTGESNELYLTGKGVFVAISPWNFPVAIFLGQVLAAAVSGNTVLAKPAEQTSLVACRCMELIYEAGMPRDVIQLLPGLGKDIGPVLTADPRVTGVAFTGSTETAQVINRSLAARENAPLAALVAETGGQNAMIVDSTALPEQVVADVVESSFTSAGQRCSALRVLFLQEDIADRVLEILSGAMQALQLGDPRDPATDVGPVIDATARKNLEAHVEKFRQQGRILAETQVPKALQEQGEFVAPVTIKLESLDELEREQFGPILHVIRYKSTELDSVIDSINRSGYGLTFGIQSRNESFAAYIDSKMRVGNVYVNRNMIGAVVGVQPFGGMGLSGTGPKAGGPHYLLRFASERTRTINTAAIGGNASLLAQSDEEDEASDKS</sequence>
<evidence type="ECO:0000313" key="10">
    <source>
        <dbReference type="EMBL" id="SFC49548.1"/>
    </source>
</evidence>
<feature type="domain" description="Proline dehydrogenase PutA" evidence="9">
    <location>
        <begin position="88"/>
        <end position="200"/>
    </location>
</feature>
<dbReference type="InterPro" id="IPR015590">
    <property type="entry name" value="Aldehyde_DH_dom"/>
</dbReference>
<protein>
    <recommendedName>
        <fullName evidence="5">Bifunctional protein PutA</fullName>
    </recommendedName>
    <domain>
        <recommendedName>
            <fullName evidence="5">Proline dehydrogenase</fullName>
            <ecNumber evidence="5">1.5.5.2</ecNumber>
        </recommendedName>
        <alternativeName>
            <fullName evidence="5">Proline oxidase</fullName>
        </alternativeName>
    </domain>
    <domain>
        <recommendedName>
            <fullName evidence="5">Delta-1-pyrroline-5-carboxylate dehydrogenase</fullName>
            <shortName evidence="5">P5C dehydrogenase</shortName>
            <ecNumber evidence="5">1.2.1.88</ecNumber>
        </recommendedName>
        <alternativeName>
            <fullName evidence="5">L-glutamate gamma-semialdehyde dehydrogenase</fullName>
        </alternativeName>
    </domain>
</protein>
<dbReference type="Pfam" id="PF00171">
    <property type="entry name" value="Aldedh"/>
    <property type="match status" value="1"/>
</dbReference>
<comment type="catalytic activity">
    <reaction evidence="5">
        <text>L-proline + a quinone = (S)-1-pyrroline-5-carboxylate + a quinol + H(+)</text>
        <dbReference type="Rhea" id="RHEA:23784"/>
        <dbReference type="ChEBI" id="CHEBI:15378"/>
        <dbReference type="ChEBI" id="CHEBI:17388"/>
        <dbReference type="ChEBI" id="CHEBI:24646"/>
        <dbReference type="ChEBI" id="CHEBI:60039"/>
        <dbReference type="ChEBI" id="CHEBI:132124"/>
        <dbReference type="EC" id="1.5.5.2"/>
    </reaction>
</comment>
<dbReference type="NCBIfam" id="NF008869">
    <property type="entry name" value="PRK11904.1"/>
    <property type="match status" value="1"/>
</dbReference>
<dbReference type="RefSeq" id="WP_091965055.1">
    <property type="nucleotide sequence ID" value="NZ_FOLH01000008.1"/>
</dbReference>
<dbReference type="PANTHER" id="PTHR42862">
    <property type="entry name" value="DELTA-1-PYRROLINE-5-CARBOXYLATE DEHYDROGENASE 1, ISOFORM A-RELATED"/>
    <property type="match status" value="1"/>
</dbReference>
<dbReference type="SUPFAM" id="SSF81935">
    <property type="entry name" value="N-terminal domain of bifunctional PutA protein"/>
    <property type="match status" value="1"/>
</dbReference>
<keyword evidence="2 5" id="KW-0560">Oxidoreductase</keyword>
<dbReference type="GO" id="GO:0010133">
    <property type="term" value="P:L-proline catabolic process to L-glutamate"/>
    <property type="evidence" value="ECO:0007669"/>
    <property type="project" value="UniProtKB-UniRule"/>
</dbReference>
<dbReference type="GO" id="GO:0003677">
    <property type="term" value="F:DNA binding"/>
    <property type="evidence" value="ECO:0007669"/>
    <property type="project" value="UniProtKB-KW"/>
</dbReference>
<accession>A0A1I1JSP7</accession>
<dbReference type="EC" id="1.2.1.88" evidence="5"/>
<dbReference type="InterPro" id="IPR016161">
    <property type="entry name" value="Ald_DH/histidinol_DH"/>
</dbReference>
<feature type="active site" evidence="6">
    <location>
        <position position="860"/>
    </location>
</feature>
<dbReference type="GO" id="GO:0009898">
    <property type="term" value="C:cytoplasmic side of plasma membrane"/>
    <property type="evidence" value="ECO:0007669"/>
    <property type="project" value="TreeGrafter"/>
</dbReference>
<name>A0A1I1JSP7_9GAMM</name>
<dbReference type="PIRSF" id="PIRSF000197">
    <property type="entry name" value="Bifunct_PutA"/>
    <property type="match status" value="1"/>
</dbReference>
<dbReference type="InterPro" id="IPR016162">
    <property type="entry name" value="Ald_DH_N"/>
</dbReference>
<evidence type="ECO:0000256" key="5">
    <source>
        <dbReference type="PIRNR" id="PIRNR000197"/>
    </source>
</evidence>
<keyword evidence="11" id="KW-1185">Reference proteome</keyword>
<dbReference type="EC" id="1.5.5.2" evidence="5"/>
<evidence type="ECO:0000256" key="3">
    <source>
        <dbReference type="ARBA" id="ARBA00023027"/>
    </source>
</evidence>
<comment type="pathway">
    <text evidence="5">Amino-acid degradation; L-proline degradation into L-glutamate; L-glutamate from L-proline: step 1/2.</text>
</comment>
<evidence type="ECO:0000256" key="1">
    <source>
        <dbReference type="ARBA" id="ARBA00004786"/>
    </source>
</evidence>
<keyword evidence="5" id="KW-0285">Flavoprotein</keyword>
<feature type="domain" description="Proline dehydrogenase" evidence="8">
    <location>
        <begin position="209"/>
        <end position="505"/>
    </location>
</feature>
<comment type="catalytic activity">
    <reaction evidence="4 5">
        <text>L-glutamate 5-semialdehyde + NAD(+) + H2O = L-glutamate + NADH + 2 H(+)</text>
        <dbReference type="Rhea" id="RHEA:30235"/>
        <dbReference type="ChEBI" id="CHEBI:15377"/>
        <dbReference type="ChEBI" id="CHEBI:15378"/>
        <dbReference type="ChEBI" id="CHEBI:29985"/>
        <dbReference type="ChEBI" id="CHEBI:57540"/>
        <dbReference type="ChEBI" id="CHEBI:57945"/>
        <dbReference type="ChEBI" id="CHEBI:58066"/>
        <dbReference type="EC" id="1.2.1.88"/>
    </reaction>
</comment>
<dbReference type="OrthoDB" id="9812625at2"/>
<keyword evidence="5" id="KW-0804">Transcription</keyword>
<evidence type="ECO:0000256" key="6">
    <source>
        <dbReference type="PIRSR" id="PIRSR000197-1"/>
    </source>
</evidence>
<comment type="cofactor">
    <cofactor evidence="5">
        <name>FAD</name>
        <dbReference type="ChEBI" id="CHEBI:57692"/>
    </cofactor>
</comment>
<evidence type="ECO:0000256" key="2">
    <source>
        <dbReference type="ARBA" id="ARBA00023002"/>
    </source>
</evidence>
<dbReference type="InterPro" id="IPR025703">
    <property type="entry name" value="Bifunct_PutA"/>
</dbReference>
<keyword evidence="3 5" id="KW-0520">NAD</keyword>
<dbReference type="Pfam" id="PF14850">
    <property type="entry name" value="Pro_dh-DNA_bdg"/>
    <property type="match status" value="1"/>
</dbReference>
<dbReference type="SUPFAM" id="SSF51730">
    <property type="entry name" value="FAD-linked oxidoreductase"/>
    <property type="match status" value="1"/>
</dbReference>
<comment type="pathway">
    <text evidence="1 5">Amino-acid degradation; L-proline degradation into L-glutamate; L-glutamate from L-proline: step 2/2.</text>
</comment>
<evidence type="ECO:0000259" key="7">
    <source>
        <dbReference type="Pfam" id="PF00171"/>
    </source>
</evidence>
<dbReference type="InterPro" id="IPR016160">
    <property type="entry name" value="Ald_DH_CS_CYS"/>
</dbReference>
<dbReference type="EMBL" id="FOLH01000008">
    <property type="protein sequence ID" value="SFC49548.1"/>
    <property type="molecule type" value="Genomic_DNA"/>
</dbReference>
<dbReference type="GO" id="GO:0003700">
    <property type="term" value="F:DNA-binding transcription factor activity"/>
    <property type="evidence" value="ECO:0007669"/>
    <property type="project" value="InterPro"/>
</dbReference>
<dbReference type="InterPro" id="IPR024089">
    <property type="entry name" value="PRODH_PutA_dom_I/II"/>
</dbReference>
<feature type="active site" evidence="6">
    <location>
        <position position="826"/>
    </location>
</feature>
<dbReference type="Gene3D" id="1.20.5.460">
    <property type="entry name" value="Single helix bin"/>
    <property type="match status" value="1"/>
</dbReference>
<dbReference type="Gene3D" id="3.40.309.10">
    <property type="entry name" value="Aldehyde Dehydrogenase, Chain A, domain 2"/>
    <property type="match status" value="1"/>
</dbReference>
<dbReference type="InterPro" id="IPR002872">
    <property type="entry name" value="Proline_DH_dom"/>
</dbReference>
<dbReference type="Pfam" id="PF01619">
    <property type="entry name" value="Pro_dh"/>
    <property type="match status" value="1"/>
</dbReference>
<dbReference type="Gene3D" id="3.20.20.220">
    <property type="match status" value="1"/>
</dbReference>
<organism evidence="10 11">
    <name type="scientific">Marinospirillum celere</name>
    <dbReference type="NCBI Taxonomy" id="1122252"/>
    <lineage>
        <taxon>Bacteria</taxon>
        <taxon>Pseudomonadati</taxon>
        <taxon>Pseudomonadota</taxon>
        <taxon>Gammaproteobacteria</taxon>
        <taxon>Oceanospirillales</taxon>
        <taxon>Oceanospirillaceae</taxon>
        <taxon>Marinospirillum</taxon>
    </lineage>
</organism>
<dbReference type="InterPro" id="IPR050485">
    <property type="entry name" value="Proline_metab_enzyme"/>
</dbReference>
<keyword evidence="5" id="KW-0238">DNA-binding</keyword>
<evidence type="ECO:0000259" key="9">
    <source>
        <dbReference type="Pfam" id="PF14850"/>
    </source>
</evidence>
<dbReference type="PANTHER" id="PTHR42862:SF1">
    <property type="entry name" value="DELTA-1-PYRROLINE-5-CARBOXYLATE DEHYDROGENASE 2, ISOFORM A-RELATED"/>
    <property type="match status" value="1"/>
</dbReference>
<comment type="similarity">
    <text evidence="5">In the C-terminal section; belongs to the aldehyde dehydrogenase family.</text>
</comment>
<dbReference type="CDD" id="cd07125">
    <property type="entry name" value="ALDH_PutA-P5CDH"/>
    <property type="match status" value="1"/>
</dbReference>
<dbReference type="STRING" id="1122252.SAMN05660443_2853"/>
<dbReference type="Proteomes" id="UP000199058">
    <property type="component" value="Unassembled WGS sequence"/>
</dbReference>
<keyword evidence="5" id="KW-0274">FAD</keyword>
<evidence type="ECO:0000256" key="4">
    <source>
        <dbReference type="ARBA" id="ARBA00048142"/>
    </source>
</evidence>
<dbReference type="NCBIfam" id="TIGR01238">
    <property type="entry name" value="D1pyr5carbox3"/>
    <property type="match status" value="1"/>
</dbReference>
<feature type="domain" description="Aldehyde dehydrogenase" evidence="7">
    <location>
        <begin position="593"/>
        <end position="1050"/>
    </location>
</feature>
<keyword evidence="5" id="KW-0805">Transcription regulation</keyword>
<evidence type="ECO:0000259" key="8">
    <source>
        <dbReference type="Pfam" id="PF01619"/>
    </source>
</evidence>
<dbReference type="InterPro" id="IPR029041">
    <property type="entry name" value="FAD-linked_oxidoreductase-like"/>
</dbReference>
<dbReference type="InterPro" id="IPR005933">
    <property type="entry name" value="PutA_C"/>
</dbReference>
<keyword evidence="5" id="KW-0642">Proline metabolism</keyword>
<dbReference type="GO" id="GO:0003842">
    <property type="term" value="F:L-glutamate gamma-semialdehyde dehydrogenase activity"/>
    <property type="evidence" value="ECO:0007669"/>
    <property type="project" value="UniProtKB-UniRule"/>
</dbReference>
<dbReference type="AlphaFoldDB" id="A0A1I1JSP7"/>
<keyword evidence="5" id="KW-0678">Repressor</keyword>
<dbReference type="InterPro" id="IPR016163">
    <property type="entry name" value="Ald_DH_C"/>
</dbReference>
<dbReference type="FunFam" id="3.40.309.10:FF:000005">
    <property type="entry name" value="1-pyrroline-5-carboxylate dehydrogenase 1"/>
    <property type="match status" value="1"/>
</dbReference>
<proteinExistence type="inferred from homology"/>
<dbReference type="SUPFAM" id="SSF53720">
    <property type="entry name" value="ALDH-like"/>
    <property type="match status" value="1"/>
</dbReference>